<dbReference type="InParanoid" id="A0A066W2J4"/>
<accession>A0A066W2J4</accession>
<feature type="transmembrane region" description="Helical" evidence="6">
    <location>
        <begin position="210"/>
        <end position="232"/>
    </location>
</feature>
<dbReference type="OrthoDB" id="5546837at2759"/>
<dbReference type="Proteomes" id="UP000027361">
    <property type="component" value="Unassembled WGS sequence"/>
</dbReference>
<sequence>MAATAASSAGSRTAAASDAPGAPASWTQSNPKGNSSHEVGTGKKQTHAATVSDHRLSFDDDDDDDDDIDSRYAIDSYQAGSSAPASSSTTAATARGGPVVFDANAAEQSFGSDSMQQQKQGPSFASGPGRPSGTFAHSAQQHLQHAAQQQGIGRSASYQSPLPAWGSAALARNAAAGGGGAAGSIQSSQLASSGAGIIPDHHSYATSQGWSISNLSMAAWAFPPFTSVAILIWETENDLARFHAYQSGICGVALILLLWVLRSWLGWYSLSIIVGMGAVGWFWVCGSAAAANAPMLERVPYVAYAGPLAEQWVGDE</sequence>
<feature type="transmembrane region" description="Helical" evidence="6">
    <location>
        <begin position="244"/>
        <end position="261"/>
    </location>
</feature>
<evidence type="ECO:0000256" key="3">
    <source>
        <dbReference type="ARBA" id="ARBA00022989"/>
    </source>
</evidence>
<evidence type="ECO:0000256" key="2">
    <source>
        <dbReference type="ARBA" id="ARBA00022692"/>
    </source>
</evidence>
<keyword evidence="2 6" id="KW-0812">Transmembrane</keyword>
<dbReference type="HOGENOM" id="CLU_880495_0_0_1"/>
<feature type="compositionally biased region" description="Low complexity" evidence="5">
    <location>
        <begin position="81"/>
        <end position="93"/>
    </location>
</feature>
<feature type="region of interest" description="Disordered" evidence="5">
    <location>
        <begin position="1"/>
        <end position="93"/>
    </location>
</feature>
<evidence type="ECO:0000256" key="4">
    <source>
        <dbReference type="ARBA" id="ARBA00023136"/>
    </source>
</evidence>
<feature type="compositionally biased region" description="Polar residues" evidence="5">
    <location>
        <begin position="26"/>
        <end position="38"/>
    </location>
</feature>
<dbReference type="PANTHER" id="PTHR36460">
    <property type="entry name" value="UPF0132 DOMAIN PROTEIN (AFU_ORTHOLOGUE AFUA_3G10255)"/>
    <property type="match status" value="1"/>
</dbReference>
<dbReference type="EMBL" id="JMSN01000043">
    <property type="protein sequence ID" value="KDN45294.1"/>
    <property type="molecule type" value="Genomic_DNA"/>
</dbReference>
<feature type="compositionally biased region" description="Polar residues" evidence="5">
    <location>
        <begin position="109"/>
        <end position="123"/>
    </location>
</feature>
<dbReference type="GO" id="GO:0016020">
    <property type="term" value="C:membrane"/>
    <property type="evidence" value="ECO:0007669"/>
    <property type="project" value="UniProtKB-SubCell"/>
</dbReference>
<evidence type="ECO:0000313" key="7">
    <source>
        <dbReference type="EMBL" id="KDN45294.1"/>
    </source>
</evidence>
<comment type="caution">
    <text evidence="7">The sequence shown here is derived from an EMBL/GenBank/DDBJ whole genome shotgun (WGS) entry which is preliminary data.</text>
</comment>
<feature type="region of interest" description="Disordered" evidence="5">
    <location>
        <begin position="109"/>
        <end position="158"/>
    </location>
</feature>
<evidence type="ECO:0000256" key="6">
    <source>
        <dbReference type="SAM" id="Phobius"/>
    </source>
</evidence>
<dbReference type="GeneID" id="25262918"/>
<feature type="transmembrane region" description="Helical" evidence="6">
    <location>
        <begin position="267"/>
        <end position="291"/>
    </location>
</feature>
<evidence type="ECO:0000313" key="8">
    <source>
        <dbReference type="Proteomes" id="UP000027361"/>
    </source>
</evidence>
<keyword evidence="8" id="KW-1185">Reference proteome</keyword>
<gene>
    <name evidence="7" type="ORF">K437DRAFT_235944</name>
</gene>
<dbReference type="RefSeq" id="XP_013243151.1">
    <property type="nucleotide sequence ID" value="XM_013387697.1"/>
</dbReference>
<protein>
    <submittedName>
        <fullName evidence="7">Uncharacterized protein</fullName>
    </submittedName>
</protein>
<feature type="compositionally biased region" description="Acidic residues" evidence="5">
    <location>
        <begin position="59"/>
        <end position="68"/>
    </location>
</feature>
<keyword evidence="3 6" id="KW-1133">Transmembrane helix</keyword>
<dbReference type="AlphaFoldDB" id="A0A066W2J4"/>
<dbReference type="STRING" id="1037660.A0A066W2J4"/>
<reference evidence="7 8" key="1">
    <citation type="submission" date="2014-05" db="EMBL/GenBank/DDBJ databases">
        <title>Draft genome sequence of a rare smut relative, Tilletiaria anomala UBC 951.</title>
        <authorList>
            <consortium name="DOE Joint Genome Institute"/>
            <person name="Toome M."/>
            <person name="Kuo A."/>
            <person name="Henrissat B."/>
            <person name="Lipzen A."/>
            <person name="Tritt A."/>
            <person name="Yoshinaga Y."/>
            <person name="Zane M."/>
            <person name="Barry K."/>
            <person name="Grigoriev I.V."/>
            <person name="Spatafora J.W."/>
            <person name="Aimea M.C."/>
        </authorList>
    </citation>
    <scope>NUCLEOTIDE SEQUENCE [LARGE SCALE GENOMIC DNA]</scope>
    <source>
        <strain evidence="7 8">UBC 951</strain>
    </source>
</reference>
<evidence type="ECO:0000256" key="5">
    <source>
        <dbReference type="SAM" id="MobiDB-lite"/>
    </source>
</evidence>
<feature type="compositionally biased region" description="Low complexity" evidence="5">
    <location>
        <begin position="1"/>
        <end position="25"/>
    </location>
</feature>
<evidence type="ECO:0000256" key="1">
    <source>
        <dbReference type="ARBA" id="ARBA00004141"/>
    </source>
</evidence>
<name>A0A066W2J4_TILAU</name>
<dbReference type="PANTHER" id="PTHR36460:SF1">
    <property type="entry name" value="UPF0132 DOMAIN PROTEIN (AFU_ORTHOLOGUE AFUA_3G10255)"/>
    <property type="match status" value="1"/>
</dbReference>
<proteinExistence type="predicted"/>
<comment type="subcellular location">
    <subcellularLocation>
        <location evidence="1">Membrane</location>
        <topology evidence="1">Multi-pass membrane protein</topology>
    </subcellularLocation>
</comment>
<feature type="compositionally biased region" description="Low complexity" evidence="5">
    <location>
        <begin position="136"/>
        <end position="150"/>
    </location>
</feature>
<organism evidence="7 8">
    <name type="scientific">Tilletiaria anomala (strain ATCC 24038 / CBS 436.72 / UBC 951)</name>
    <dbReference type="NCBI Taxonomy" id="1037660"/>
    <lineage>
        <taxon>Eukaryota</taxon>
        <taxon>Fungi</taxon>
        <taxon>Dikarya</taxon>
        <taxon>Basidiomycota</taxon>
        <taxon>Ustilaginomycotina</taxon>
        <taxon>Exobasidiomycetes</taxon>
        <taxon>Georgefischeriales</taxon>
        <taxon>Tilletiariaceae</taxon>
        <taxon>Tilletiaria</taxon>
    </lineage>
</organism>
<keyword evidence="4 6" id="KW-0472">Membrane</keyword>